<organism evidence="2 3">
    <name type="scientific">Suillus fuscotomentosus</name>
    <dbReference type="NCBI Taxonomy" id="1912939"/>
    <lineage>
        <taxon>Eukaryota</taxon>
        <taxon>Fungi</taxon>
        <taxon>Dikarya</taxon>
        <taxon>Basidiomycota</taxon>
        <taxon>Agaricomycotina</taxon>
        <taxon>Agaricomycetes</taxon>
        <taxon>Agaricomycetidae</taxon>
        <taxon>Boletales</taxon>
        <taxon>Suillineae</taxon>
        <taxon>Suillaceae</taxon>
        <taxon>Suillus</taxon>
    </lineage>
</organism>
<gene>
    <name evidence="2" type="ORF">F5891DRAFT_501085</name>
</gene>
<comment type="caution">
    <text evidence="2">The sequence shown here is derived from an EMBL/GenBank/DDBJ whole genome shotgun (WGS) entry which is preliminary data.</text>
</comment>
<feature type="region of interest" description="Disordered" evidence="1">
    <location>
        <begin position="1"/>
        <end position="104"/>
    </location>
</feature>
<evidence type="ECO:0000313" key="3">
    <source>
        <dbReference type="Proteomes" id="UP001195769"/>
    </source>
</evidence>
<feature type="compositionally biased region" description="Basic and acidic residues" evidence="1">
    <location>
        <begin position="1"/>
        <end position="12"/>
    </location>
</feature>
<feature type="compositionally biased region" description="Low complexity" evidence="1">
    <location>
        <begin position="82"/>
        <end position="92"/>
    </location>
</feature>
<evidence type="ECO:0008006" key="4">
    <source>
        <dbReference type="Google" id="ProtNLM"/>
    </source>
</evidence>
<evidence type="ECO:0000256" key="1">
    <source>
        <dbReference type="SAM" id="MobiDB-lite"/>
    </source>
</evidence>
<accession>A0AAD4E4A2</accession>
<name>A0AAD4E4A2_9AGAM</name>
<dbReference type="RefSeq" id="XP_041223614.1">
    <property type="nucleotide sequence ID" value="XM_041372046.1"/>
</dbReference>
<dbReference type="GeneID" id="64666344"/>
<reference evidence="2" key="1">
    <citation type="journal article" date="2020" name="New Phytol.">
        <title>Comparative genomics reveals dynamic genome evolution in host specialist ectomycorrhizal fungi.</title>
        <authorList>
            <person name="Lofgren L.A."/>
            <person name="Nguyen N.H."/>
            <person name="Vilgalys R."/>
            <person name="Ruytinx J."/>
            <person name="Liao H.L."/>
            <person name="Branco S."/>
            <person name="Kuo A."/>
            <person name="LaButti K."/>
            <person name="Lipzen A."/>
            <person name="Andreopoulos W."/>
            <person name="Pangilinan J."/>
            <person name="Riley R."/>
            <person name="Hundley H."/>
            <person name="Na H."/>
            <person name="Barry K."/>
            <person name="Grigoriev I.V."/>
            <person name="Stajich J.E."/>
            <person name="Kennedy P.G."/>
        </authorList>
    </citation>
    <scope>NUCLEOTIDE SEQUENCE</scope>
    <source>
        <strain evidence="2">FC203</strain>
    </source>
</reference>
<dbReference type="Proteomes" id="UP001195769">
    <property type="component" value="Unassembled WGS sequence"/>
</dbReference>
<protein>
    <recommendedName>
        <fullName evidence="4">RRM domain-containing protein</fullName>
    </recommendedName>
</protein>
<dbReference type="AlphaFoldDB" id="A0AAD4E4A2"/>
<keyword evidence="3" id="KW-1185">Reference proteome</keyword>
<feature type="compositionally biased region" description="Polar residues" evidence="1">
    <location>
        <begin position="43"/>
        <end position="53"/>
    </location>
</feature>
<evidence type="ECO:0000313" key="2">
    <source>
        <dbReference type="EMBL" id="KAG1898038.1"/>
    </source>
</evidence>
<proteinExistence type="predicted"/>
<dbReference type="EMBL" id="JABBWK010000042">
    <property type="protein sequence ID" value="KAG1898038.1"/>
    <property type="molecule type" value="Genomic_DNA"/>
</dbReference>
<sequence>MSLFERTTRECSTRPPRLQPSPSLPNLRPSPREMVASRHVAPPQSSNLRNSASPIPPQPPTTKDTSRSKTYSRKPTATSHYLTPPLTPSSSLQSDGTDHESTDFNIPIADLKGLTLADSGPESNQHSRFLIIGNAPSDISEDVIAQYFKSLSSPTITSPRARSARRFPPKPIQNIFRRSPENRDFIVAFHDVRDAERAKRIIESRASTRMQDDGKTIPSAQATGVAWQEALTCCLAETGHCAELLGTLSPVFMTQTEGAFCISVNDTSPTPDFSASRTQRHFAIPVKIKSILEKYGDVKAFNCINEDIESSTQASLSPFAHPCLYSVIHLLRSARSVHFWPTTVRASLSDTQFPTSPFP</sequence>